<dbReference type="InterPro" id="IPR005537">
    <property type="entry name" value="RAMP_III_fam"/>
</dbReference>
<evidence type="ECO:0000313" key="3">
    <source>
        <dbReference type="EMBL" id="SHF40336.1"/>
    </source>
</evidence>
<feature type="domain" description="CRISPR type III-associated protein" evidence="2">
    <location>
        <begin position="49"/>
        <end position="296"/>
    </location>
</feature>
<organism evidence="3 4">
    <name type="scientific">Desulfofundulus australicus DSM 11792</name>
    <dbReference type="NCBI Taxonomy" id="1121425"/>
    <lineage>
        <taxon>Bacteria</taxon>
        <taxon>Bacillati</taxon>
        <taxon>Bacillota</taxon>
        <taxon>Clostridia</taxon>
        <taxon>Eubacteriales</taxon>
        <taxon>Peptococcaceae</taxon>
        <taxon>Desulfofundulus</taxon>
    </lineage>
</organism>
<dbReference type="InterPro" id="IPR052216">
    <property type="entry name" value="CRISPR_Csm3_endoribonuclease"/>
</dbReference>
<dbReference type="PANTHER" id="PTHR35579:SF3">
    <property type="entry name" value="CRISPR SYSTEM CMS ENDORIBONUCLEASE CSM3"/>
    <property type="match status" value="1"/>
</dbReference>
<dbReference type="PANTHER" id="PTHR35579">
    <property type="entry name" value="CRISPR SYSTEM CMS ENDORIBONUCLEASE CSM3"/>
    <property type="match status" value="1"/>
</dbReference>
<dbReference type="OrthoDB" id="5362408at2"/>
<keyword evidence="1" id="KW-0051">Antiviral defense</keyword>
<name>A0A1M5BD54_9FIRM</name>
<evidence type="ECO:0000256" key="1">
    <source>
        <dbReference type="ARBA" id="ARBA00023118"/>
    </source>
</evidence>
<dbReference type="AlphaFoldDB" id="A0A1M5BD54"/>
<proteinExistence type="predicted"/>
<dbReference type="EMBL" id="FQUW01000027">
    <property type="protein sequence ID" value="SHF40336.1"/>
    <property type="molecule type" value="Genomic_DNA"/>
</dbReference>
<sequence length="366" mass="41397">MVAKGNGTLLRNKPYTFVPILPVRPEDRREIVPHDRIDLHRLTGRLVLELEVITPLHIGSGSYRLNEGQIVSALMRRDQVPVIPGSSLKGVVRSLAEAASRSCLFQADKFNQKIQAAIPQGNRQPCSEKAACITCRLFGFVQKKKGYRGRVVFGEFTPCEETKWVVAKLPPLEQPFKDYPRTQENRGCGNERLYYCQLYRVIGCGGPVHCLDCTKEEWLRWRSGLKGRSPAPAFRGRKFYLQGEPRQGNQPHEVIPPGSRFQGEVTFHNLDREELALLCFALGLDGDIRLGIGYGKPAYFGTVRLSLRQVRWYTREYLPTKAVELDLVELARNYGSNDLDVARNVALLREILSGKRRGPAWGTEGY</sequence>
<reference evidence="4" key="1">
    <citation type="submission" date="2016-11" db="EMBL/GenBank/DDBJ databases">
        <authorList>
            <person name="Varghese N."/>
            <person name="Submissions S."/>
        </authorList>
    </citation>
    <scope>NUCLEOTIDE SEQUENCE [LARGE SCALE GENOMIC DNA]</scope>
    <source>
        <strain evidence="4">DSM 11792</strain>
    </source>
</reference>
<gene>
    <name evidence="3" type="ORF">SAMN02745218_02171</name>
</gene>
<evidence type="ECO:0000313" key="4">
    <source>
        <dbReference type="Proteomes" id="UP000184196"/>
    </source>
</evidence>
<dbReference type="CDD" id="cd09726">
    <property type="entry name" value="RAMP_I_III"/>
    <property type="match status" value="1"/>
</dbReference>
<dbReference type="Pfam" id="PF03787">
    <property type="entry name" value="RAMPs"/>
    <property type="match status" value="1"/>
</dbReference>
<dbReference type="GO" id="GO:0051607">
    <property type="term" value="P:defense response to virus"/>
    <property type="evidence" value="ECO:0007669"/>
    <property type="project" value="UniProtKB-KW"/>
</dbReference>
<keyword evidence="4" id="KW-1185">Reference proteome</keyword>
<dbReference type="RefSeq" id="WP_073166132.1">
    <property type="nucleotide sequence ID" value="NZ_FQUW01000027.1"/>
</dbReference>
<accession>A0A1M5BD54</accession>
<dbReference type="Proteomes" id="UP000184196">
    <property type="component" value="Unassembled WGS sequence"/>
</dbReference>
<evidence type="ECO:0000259" key="2">
    <source>
        <dbReference type="Pfam" id="PF03787"/>
    </source>
</evidence>
<protein>
    <submittedName>
        <fullName evidence="3">CRISPR/Cas system CSM-associated protein Csm3, group 7 of RAMP superfamily</fullName>
    </submittedName>
</protein>